<accession>A0A6J4HL09</accession>
<dbReference type="EMBL" id="CADCTE010000052">
    <property type="protein sequence ID" value="CAA9224285.1"/>
    <property type="molecule type" value="Genomic_DNA"/>
</dbReference>
<organism evidence="2">
    <name type="scientific">uncultured Arthrobacter sp</name>
    <dbReference type="NCBI Taxonomy" id="114050"/>
    <lineage>
        <taxon>Bacteria</taxon>
        <taxon>Bacillati</taxon>
        <taxon>Actinomycetota</taxon>
        <taxon>Actinomycetes</taxon>
        <taxon>Micrococcales</taxon>
        <taxon>Micrococcaceae</taxon>
        <taxon>Arthrobacter</taxon>
        <taxon>environmental samples</taxon>
    </lineage>
</organism>
<sequence>GRSRSYPWCHEQQQWKRSPWPAQEAGYAAGSRPPGGHRYGPCRHRGDRPADHPLL</sequence>
<protein>
    <submittedName>
        <fullName evidence="2">Uncharacterized protein</fullName>
    </submittedName>
</protein>
<dbReference type="AlphaFoldDB" id="A0A6J4HL09"/>
<name>A0A6J4HL09_9MICC</name>
<feature type="non-terminal residue" evidence="2">
    <location>
        <position position="1"/>
    </location>
</feature>
<evidence type="ECO:0000313" key="2">
    <source>
        <dbReference type="EMBL" id="CAA9224285.1"/>
    </source>
</evidence>
<reference evidence="2" key="1">
    <citation type="submission" date="2020-02" db="EMBL/GenBank/DDBJ databases">
        <authorList>
            <person name="Meier V. D."/>
        </authorList>
    </citation>
    <scope>NUCLEOTIDE SEQUENCE</scope>
    <source>
        <strain evidence="2">AVDCRST_MAG83</strain>
    </source>
</reference>
<feature type="non-terminal residue" evidence="2">
    <location>
        <position position="55"/>
    </location>
</feature>
<gene>
    <name evidence="2" type="ORF">AVDCRST_MAG83-747</name>
</gene>
<proteinExistence type="predicted"/>
<evidence type="ECO:0000256" key="1">
    <source>
        <dbReference type="SAM" id="MobiDB-lite"/>
    </source>
</evidence>
<feature type="region of interest" description="Disordered" evidence="1">
    <location>
        <begin position="1"/>
        <end position="55"/>
    </location>
</feature>